<feature type="domain" description="HTH rpiR-type" evidence="4">
    <location>
        <begin position="3"/>
        <end position="79"/>
    </location>
</feature>
<dbReference type="InterPro" id="IPR001347">
    <property type="entry name" value="SIS_dom"/>
</dbReference>
<organism evidence="6 7">
    <name type="scientific">Gordoniibacillus kamchatkensis</name>
    <dbReference type="NCBI Taxonomy" id="1590651"/>
    <lineage>
        <taxon>Bacteria</taxon>
        <taxon>Bacillati</taxon>
        <taxon>Bacillota</taxon>
        <taxon>Bacilli</taxon>
        <taxon>Bacillales</taxon>
        <taxon>Paenibacillaceae</taxon>
        <taxon>Gordoniibacillus</taxon>
    </lineage>
</organism>
<dbReference type="InterPro" id="IPR046348">
    <property type="entry name" value="SIS_dom_sf"/>
</dbReference>
<dbReference type="CDD" id="cd05013">
    <property type="entry name" value="SIS_RpiR"/>
    <property type="match status" value="1"/>
</dbReference>
<dbReference type="Gene3D" id="1.10.10.10">
    <property type="entry name" value="Winged helix-like DNA-binding domain superfamily/Winged helix DNA-binding domain"/>
    <property type="match status" value="1"/>
</dbReference>
<proteinExistence type="predicted"/>
<evidence type="ECO:0000259" key="5">
    <source>
        <dbReference type="PROSITE" id="PS51464"/>
    </source>
</evidence>
<name>A0ABR5ANB3_9BACL</name>
<evidence type="ECO:0000313" key="6">
    <source>
        <dbReference type="EMBL" id="KIL42511.1"/>
    </source>
</evidence>
<keyword evidence="1" id="KW-0805">Transcription regulation</keyword>
<protein>
    <submittedName>
        <fullName evidence="6">RpiR family transcriptional regulator</fullName>
    </submittedName>
</protein>
<evidence type="ECO:0000256" key="3">
    <source>
        <dbReference type="ARBA" id="ARBA00023163"/>
    </source>
</evidence>
<dbReference type="InterPro" id="IPR047640">
    <property type="entry name" value="RpiR-like"/>
</dbReference>
<evidence type="ECO:0000259" key="4">
    <source>
        <dbReference type="PROSITE" id="PS51071"/>
    </source>
</evidence>
<feature type="domain" description="SIS" evidence="5">
    <location>
        <begin position="125"/>
        <end position="265"/>
    </location>
</feature>
<sequence length="285" mass="30715">MIQGVLSSLEEAMATLKPTERVAARFILDHAETVVGSSVQKVAELAGVSEATIVRLCRSVHCKGFQELKLKIAADLSKSVKPLESYQEIHLDGSIDDLMDSISHNNITSIQDTRTVLSAESVRQAIDTLFSARKIALFGVGASAVIAEDFHQKLLRIDRWCEVGTGFDMQATIAANLTPEDAVFGISYSGQTEDMIRSLTIAKEAGATVIALTRFGSNPVADLADIKLFTSSLEKSIRSGAMASRIAQLNVVDIVYVGIAGKQYERTVKALENTRQAVKSAKRGG</sequence>
<keyword evidence="7" id="KW-1185">Reference proteome</keyword>
<dbReference type="InterPro" id="IPR009057">
    <property type="entry name" value="Homeodomain-like_sf"/>
</dbReference>
<evidence type="ECO:0000313" key="7">
    <source>
        <dbReference type="Proteomes" id="UP000031967"/>
    </source>
</evidence>
<keyword evidence="2" id="KW-0238">DNA-binding</keyword>
<dbReference type="PROSITE" id="PS51464">
    <property type="entry name" value="SIS"/>
    <property type="match status" value="1"/>
</dbReference>
<dbReference type="RefSeq" id="WP_041044829.1">
    <property type="nucleotide sequence ID" value="NZ_JXAK01000001.1"/>
</dbReference>
<dbReference type="Gene3D" id="3.40.50.10490">
    <property type="entry name" value="Glucose-6-phosphate isomerase like protein, domain 1"/>
    <property type="match status" value="1"/>
</dbReference>
<dbReference type="Proteomes" id="UP000031967">
    <property type="component" value="Unassembled WGS sequence"/>
</dbReference>
<dbReference type="InterPro" id="IPR036388">
    <property type="entry name" value="WH-like_DNA-bd_sf"/>
</dbReference>
<gene>
    <name evidence="6" type="ORF">SD70_01080</name>
</gene>
<dbReference type="Pfam" id="PF01380">
    <property type="entry name" value="SIS"/>
    <property type="match status" value="1"/>
</dbReference>
<dbReference type="SUPFAM" id="SSF46689">
    <property type="entry name" value="Homeodomain-like"/>
    <property type="match status" value="1"/>
</dbReference>
<comment type="caution">
    <text evidence="6">The sequence shown here is derived from an EMBL/GenBank/DDBJ whole genome shotgun (WGS) entry which is preliminary data.</text>
</comment>
<dbReference type="SUPFAM" id="SSF53697">
    <property type="entry name" value="SIS domain"/>
    <property type="match status" value="1"/>
</dbReference>
<reference evidence="6 7" key="1">
    <citation type="submission" date="2014-12" db="EMBL/GenBank/DDBJ databases">
        <title>Draft genome sequence of Paenibacillus kamchatkensis strain B-2647.</title>
        <authorList>
            <person name="Karlyshev A.V."/>
            <person name="Kudryashova E.B."/>
        </authorList>
    </citation>
    <scope>NUCLEOTIDE SEQUENCE [LARGE SCALE GENOMIC DNA]</scope>
    <source>
        <strain evidence="6 7">VKM B-2647</strain>
    </source>
</reference>
<accession>A0ABR5ANB3</accession>
<dbReference type="PANTHER" id="PTHR30514:SF1">
    <property type="entry name" value="HTH-TYPE TRANSCRIPTIONAL REGULATOR HEXR-RELATED"/>
    <property type="match status" value="1"/>
</dbReference>
<dbReference type="EMBL" id="JXAK01000001">
    <property type="protein sequence ID" value="KIL42511.1"/>
    <property type="molecule type" value="Genomic_DNA"/>
</dbReference>
<keyword evidence="3" id="KW-0804">Transcription</keyword>
<dbReference type="Pfam" id="PF01418">
    <property type="entry name" value="HTH_6"/>
    <property type="match status" value="1"/>
</dbReference>
<dbReference type="PROSITE" id="PS51071">
    <property type="entry name" value="HTH_RPIR"/>
    <property type="match status" value="1"/>
</dbReference>
<dbReference type="InterPro" id="IPR035472">
    <property type="entry name" value="RpiR-like_SIS"/>
</dbReference>
<dbReference type="InterPro" id="IPR000281">
    <property type="entry name" value="HTH_RpiR"/>
</dbReference>
<evidence type="ECO:0000256" key="1">
    <source>
        <dbReference type="ARBA" id="ARBA00023015"/>
    </source>
</evidence>
<evidence type="ECO:0000256" key="2">
    <source>
        <dbReference type="ARBA" id="ARBA00023125"/>
    </source>
</evidence>
<dbReference type="PANTHER" id="PTHR30514">
    <property type="entry name" value="GLUCOKINASE"/>
    <property type="match status" value="1"/>
</dbReference>